<dbReference type="Gene3D" id="3.30.2320.80">
    <property type="match status" value="1"/>
</dbReference>
<dbReference type="PROSITE" id="PS01249">
    <property type="entry name" value="HYPA"/>
    <property type="match status" value="1"/>
</dbReference>
<dbReference type="InterPro" id="IPR020538">
    <property type="entry name" value="Hydgase_Ni_incorp_HypA/HybF_CS"/>
</dbReference>
<comment type="function">
    <text evidence="5">Involved in the maturation of [NiFe] hydrogenases. Required for nickel insertion into the metal center of the hydrogenase.</text>
</comment>
<feature type="binding site" evidence="5">
    <location>
        <position position="73"/>
    </location>
    <ligand>
        <name>Zn(2+)</name>
        <dbReference type="ChEBI" id="CHEBI:29105"/>
    </ligand>
</feature>
<dbReference type="RefSeq" id="WP_393010797.1">
    <property type="nucleotide sequence ID" value="NZ_JAZAQF010000021.1"/>
</dbReference>
<dbReference type="PANTHER" id="PTHR34535">
    <property type="entry name" value="HYDROGENASE MATURATION FACTOR HYPA"/>
    <property type="match status" value="1"/>
</dbReference>
<evidence type="ECO:0000313" key="7">
    <source>
        <dbReference type="Proteomes" id="UP001604335"/>
    </source>
</evidence>
<evidence type="ECO:0000256" key="3">
    <source>
        <dbReference type="ARBA" id="ARBA00022723"/>
    </source>
</evidence>
<keyword evidence="7" id="KW-1185">Reference proteome</keyword>
<accession>A0ABW7C678</accession>
<proteinExistence type="inferred from homology"/>
<gene>
    <name evidence="5" type="primary">hypA</name>
    <name evidence="6" type="ORF">VPK24_03625</name>
</gene>
<dbReference type="PIRSF" id="PIRSF004761">
    <property type="entry name" value="Hydrgn_mat_HypA"/>
    <property type="match status" value="1"/>
</dbReference>
<sequence length="113" mass="11948">MHELGITQELVRLALAQAQGAPIRRLDLAVGALSGISTEAIAFCFGPCAMGTALEGAELDITIVPGRARCHHCGRDFPLDDVVGICPHCNSLDWAIEAGQDLILKTLEIIPCA</sequence>
<dbReference type="EMBL" id="JAZAQF010000021">
    <property type="protein sequence ID" value="MFG3816715.1"/>
    <property type="molecule type" value="Genomic_DNA"/>
</dbReference>
<feature type="binding site" evidence="5">
    <location>
        <position position="70"/>
    </location>
    <ligand>
        <name>Zn(2+)</name>
        <dbReference type="ChEBI" id="CHEBI:29105"/>
    </ligand>
</feature>
<dbReference type="PANTHER" id="PTHR34535:SF3">
    <property type="entry name" value="HYDROGENASE MATURATION FACTOR HYPA"/>
    <property type="match status" value="1"/>
</dbReference>
<keyword evidence="4 5" id="KW-0862">Zinc</keyword>
<name>A0ABW7C678_9CYAN</name>
<feature type="binding site" evidence="5">
    <location>
        <position position="86"/>
    </location>
    <ligand>
        <name>Zn(2+)</name>
        <dbReference type="ChEBI" id="CHEBI:29105"/>
    </ligand>
</feature>
<comment type="caution">
    <text evidence="6">The sequence shown here is derived from an EMBL/GenBank/DDBJ whole genome shotgun (WGS) entry which is preliminary data.</text>
</comment>
<dbReference type="InterPro" id="IPR000688">
    <property type="entry name" value="HypA/HybF"/>
</dbReference>
<keyword evidence="2 5" id="KW-0533">Nickel</keyword>
<protein>
    <recommendedName>
        <fullName evidence="5">Hydrogenase maturation factor HypA</fullName>
    </recommendedName>
</protein>
<reference evidence="7" key="1">
    <citation type="journal article" date="2024" name="Algal Res.">
        <title>Biochemical, toxicological and genomic investigation of a high-biomass producing Limnothrix strain isolated from Italian shallow drinking water reservoir.</title>
        <authorList>
            <person name="Simonazzi M."/>
            <person name="Shishido T.K."/>
            <person name="Delbaje E."/>
            <person name="Wahlsten M."/>
            <person name="Fewer D.P."/>
            <person name="Sivonen K."/>
            <person name="Pezzolesi L."/>
            <person name="Pistocchi R."/>
        </authorList>
    </citation>
    <scope>NUCLEOTIDE SEQUENCE [LARGE SCALE GENOMIC DNA]</scope>
    <source>
        <strain evidence="7">LRLZ20PSL1</strain>
    </source>
</reference>
<evidence type="ECO:0000256" key="1">
    <source>
        <dbReference type="ARBA" id="ARBA00010748"/>
    </source>
</evidence>
<dbReference type="HAMAP" id="MF_00213">
    <property type="entry name" value="HypA_HybF"/>
    <property type="match status" value="1"/>
</dbReference>
<feature type="binding site" evidence="5">
    <location>
        <position position="89"/>
    </location>
    <ligand>
        <name>Zn(2+)</name>
        <dbReference type="ChEBI" id="CHEBI:29105"/>
    </ligand>
</feature>
<evidence type="ECO:0000256" key="4">
    <source>
        <dbReference type="ARBA" id="ARBA00022833"/>
    </source>
</evidence>
<evidence type="ECO:0000256" key="2">
    <source>
        <dbReference type="ARBA" id="ARBA00022596"/>
    </source>
</evidence>
<organism evidence="6 7">
    <name type="scientific">Limnothrix redekei LRLZ20PSL1</name>
    <dbReference type="NCBI Taxonomy" id="3112953"/>
    <lineage>
        <taxon>Bacteria</taxon>
        <taxon>Bacillati</taxon>
        <taxon>Cyanobacteriota</taxon>
        <taxon>Cyanophyceae</taxon>
        <taxon>Pseudanabaenales</taxon>
        <taxon>Pseudanabaenaceae</taxon>
        <taxon>Limnothrix</taxon>
    </lineage>
</organism>
<dbReference type="Pfam" id="PF01155">
    <property type="entry name" value="HypA"/>
    <property type="match status" value="1"/>
</dbReference>
<keyword evidence="3 5" id="KW-0479">Metal-binding</keyword>
<feature type="binding site" evidence="5">
    <location>
        <position position="2"/>
    </location>
    <ligand>
        <name>Ni(2+)</name>
        <dbReference type="ChEBI" id="CHEBI:49786"/>
    </ligand>
</feature>
<evidence type="ECO:0000313" key="6">
    <source>
        <dbReference type="EMBL" id="MFG3816715.1"/>
    </source>
</evidence>
<evidence type="ECO:0000256" key="5">
    <source>
        <dbReference type="HAMAP-Rule" id="MF_00213"/>
    </source>
</evidence>
<dbReference type="Proteomes" id="UP001604335">
    <property type="component" value="Unassembled WGS sequence"/>
</dbReference>
<comment type="similarity">
    <text evidence="1 5">Belongs to the HypA/HybF family.</text>
</comment>